<protein>
    <submittedName>
        <fullName evidence="3">Phage terminase small subunit</fullName>
    </submittedName>
</protein>
<dbReference type="AlphaFoldDB" id="A0A4R1FUF4"/>
<reference evidence="3 4" key="1">
    <citation type="submission" date="2019-03" db="EMBL/GenBank/DDBJ databases">
        <title>Genomic Encyclopedia of Type Strains, Phase IV (KMG-IV): sequencing the most valuable type-strain genomes for metagenomic binning, comparative biology and taxonomic classification.</title>
        <authorList>
            <person name="Goeker M."/>
        </authorList>
    </citation>
    <scope>NUCLEOTIDE SEQUENCE [LARGE SCALE GENOMIC DNA]</scope>
    <source>
        <strain evidence="3 4">DSM 15534</strain>
    </source>
</reference>
<keyword evidence="2" id="KW-0231">Viral genome packaging</keyword>
<sequence>MSKKKDEVNSTSKGRGLTDKQKRFVEEYLIDLNATQAAIRAGYSVETARQIGAENLSKPVIQEAIQKAQNKRSERTKITQDEILRDLQELKDICLGRKSIVITDTLKNGQEGKVTTVDNPVFLFEPASANKALELMGKHLGMFKDKVELTGELASTNINLTPEEFKDIASELLKEI</sequence>
<name>A0A4R1FUF4_9PAST</name>
<dbReference type="EMBL" id="SMFT01000004">
    <property type="protein sequence ID" value="TCJ96158.1"/>
    <property type="molecule type" value="Genomic_DNA"/>
</dbReference>
<keyword evidence="4" id="KW-1185">Reference proteome</keyword>
<dbReference type="InterPro" id="IPR038713">
    <property type="entry name" value="Terminase_Gp1_N_sf"/>
</dbReference>
<dbReference type="Pfam" id="PF03592">
    <property type="entry name" value="Terminase_2"/>
    <property type="match status" value="1"/>
</dbReference>
<keyword evidence="1" id="KW-1188">Viral release from host cell</keyword>
<organism evidence="3 4">
    <name type="scientific">Volucribacter psittacicida</name>
    <dbReference type="NCBI Taxonomy" id="203482"/>
    <lineage>
        <taxon>Bacteria</taxon>
        <taxon>Pseudomonadati</taxon>
        <taxon>Pseudomonadota</taxon>
        <taxon>Gammaproteobacteria</taxon>
        <taxon>Pasteurellales</taxon>
        <taxon>Pasteurellaceae</taxon>
        <taxon>Volucribacter</taxon>
    </lineage>
</organism>
<evidence type="ECO:0000256" key="2">
    <source>
        <dbReference type="ARBA" id="ARBA00023219"/>
    </source>
</evidence>
<accession>A0A4R1FUF4</accession>
<dbReference type="InterPro" id="IPR052404">
    <property type="entry name" value="SPP1-like_terminase"/>
</dbReference>
<comment type="caution">
    <text evidence="3">The sequence shown here is derived from an EMBL/GenBank/DDBJ whole genome shotgun (WGS) entry which is preliminary data.</text>
</comment>
<evidence type="ECO:0000313" key="4">
    <source>
        <dbReference type="Proteomes" id="UP000294702"/>
    </source>
</evidence>
<dbReference type="Proteomes" id="UP000294702">
    <property type="component" value="Unassembled WGS sequence"/>
</dbReference>
<dbReference type="PANTHER" id="PTHR41328">
    <property type="entry name" value="TERMINASE SMALL SUBUNIT-RELATED"/>
    <property type="match status" value="1"/>
</dbReference>
<proteinExistence type="predicted"/>
<dbReference type="InterPro" id="IPR005335">
    <property type="entry name" value="Terminase_ssu"/>
</dbReference>
<evidence type="ECO:0000313" key="3">
    <source>
        <dbReference type="EMBL" id="TCJ96158.1"/>
    </source>
</evidence>
<dbReference type="RefSeq" id="WP_132691450.1">
    <property type="nucleotide sequence ID" value="NZ_SMFT01000004.1"/>
</dbReference>
<evidence type="ECO:0000256" key="1">
    <source>
        <dbReference type="ARBA" id="ARBA00022612"/>
    </source>
</evidence>
<gene>
    <name evidence="3" type="ORF">EV694_1710</name>
</gene>
<dbReference type="GO" id="GO:0051276">
    <property type="term" value="P:chromosome organization"/>
    <property type="evidence" value="ECO:0007669"/>
    <property type="project" value="InterPro"/>
</dbReference>
<dbReference type="Gene3D" id="1.10.10.1400">
    <property type="entry name" value="Terminase, small subunit, N-terminal DNA-binding domain, HTH motif"/>
    <property type="match status" value="1"/>
</dbReference>
<dbReference type="PANTHER" id="PTHR41328:SF2">
    <property type="entry name" value="TERMINASE SMALL SUBUNIT"/>
    <property type="match status" value="1"/>
</dbReference>
<dbReference type="OrthoDB" id="8227562at2"/>